<sequence length="400" mass="44965">MHKLSEKIAITYFAACLVVVPFSARAETVDDLNKQISSKQEQIQTIKDKAAIYQKNIRDKQTEAASLKNQLSILENKIAKTKLDIEETQVEIEQTQIIVRNTELKILAAEDKIGAEKTALSDILHQIYQADSNNPINALLLRDSISEYFNEVEYTKDLQIGLQSALGNIKSEKKLLVENKQHLEDKYAELSKLKDDLEMEKVAQIGENTYKETLLVQTKKSEQKFTELYWQTKQEQESISKEIASLEKTMRAKLDQMKNQKQALTDSSLDWPVPKNTLTAVFHDPDYPFRYIFEHPAIDIRVKYGTPIKAPAEGYVLTAKDAGMGYSYIALIHADGLSTVYGHVSKIFVDEDDYVARGSVIGFTGGTPGTPGAGRLSTGPHLHFEVRLNGIPVNALNYLP</sequence>
<evidence type="ECO:0000256" key="3">
    <source>
        <dbReference type="SAM" id="SignalP"/>
    </source>
</evidence>
<dbReference type="Gene3D" id="2.70.70.10">
    <property type="entry name" value="Glucose Permease (Domain IIA)"/>
    <property type="match status" value="1"/>
</dbReference>
<evidence type="ECO:0000313" key="6">
    <source>
        <dbReference type="Proteomes" id="UP000178656"/>
    </source>
</evidence>
<evidence type="ECO:0000313" key="5">
    <source>
        <dbReference type="EMBL" id="OGF36791.1"/>
    </source>
</evidence>
<dbReference type="Gene3D" id="6.10.250.3150">
    <property type="match status" value="1"/>
</dbReference>
<dbReference type="PANTHER" id="PTHR21666:SF289">
    <property type="entry name" value="L-ALA--D-GLU ENDOPEPTIDASE"/>
    <property type="match status" value="1"/>
</dbReference>
<evidence type="ECO:0000259" key="4">
    <source>
        <dbReference type="Pfam" id="PF01551"/>
    </source>
</evidence>
<evidence type="ECO:0000256" key="1">
    <source>
        <dbReference type="ARBA" id="ARBA00022729"/>
    </source>
</evidence>
<accession>A0A1F5TE49</accession>
<feature type="chain" id="PRO_5009521354" description="M23ase beta-sheet core domain-containing protein" evidence="3">
    <location>
        <begin position="27"/>
        <end position="400"/>
    </location>
</feature>
<dbReference type="GO" id="GO:0004222">
    <property type="term" value="F:metalloendopeptidase activity"/>
    <property type="evidence" value="ECO:0007669"/>
    <property type="project" value="TreeGrafter"/>
</dbReference>
<protein>
    <recommendedName>
        <fullName evidence="4">M23ase beta-sheet core domain-containing protein</fullName>
    </recommendedName>
</protein>
<dbReference type="InterPro" id="IPR050570">
    <property type="entry name" value="Cell_wall_metabolism_enzyme"/>
</dbReference>
<dbReference type="AlphaFoldDB" id="A0A1F5TE49"/>
<dbReference type="EMBL" id="MFGM01000029">
    <property type="protein sequence ID" value="OGF36791.1"/>
    <property type="molecule type" value="Genomic_DNA"/>
</dbReference>
<comment type="caution">
    <text evidence="5">The sequence shown here is derived from an EMBL/GenBank/DDBJ whole genome shotgun (WGS) entry which is preliminary data.</text>
</comment>
<proteinExistence type="predicted"/>
<evidence type="ECO:0000256" key="2">
    <source>
        <dbReference type="SAM" id="Coils"/>
    </source>
</evidence>
<keyword evidence="2" id="KW-0175">Coiled coil</keyword>
<feature type="signal peptide" evidence="3">
    <location>
        <begin position="1"/>
        <end position="26"/>
    </location>
</feature>
<organism evidence="5 6">
    <name type="scientific">Candidatus Falkowbacteria bacterium RIFOXYC2_FULL_48_21</name>
    <dbReference type="NCBI Taxonomy" id="1798005"/>
    <lineage>
        <taxon>Bacteria</taxon>
        <taxon>Candidatus Falkowiibacteriota</taxon>
    </lineage>
</organism>
<dbReference type="InterPro" id="IPR016047">
    <property type="entry name" value="M23ase_b-sheet_dom"/>
</dbReference>
<keyword evidence="1 3" id="KW-0732">Signal</keyword>
<feature type="domain" description="M23ase beta-sheet core" evidence="4">
    <location>
        <begin position="295"/>
        <end position="394"/>
    </location>
</feature>
<dbReference type="PANTHER" id="PTHR21666">
    <property type="entry name" value="PEPTIDASE-RELATED"/>
    <property type="match status" value="1"/>
</dbReference>
<dbReference type="Proteomes" id="UP000178656">
    <property type="component" value="Unassembled WGS sequence"/>
</dbReference>
<gene>
    <name evidence="5" type="ORF">A2482_00235</name>
</gene>
<name>A0A1F5TE49_9BACT</name>
<feature type="coiled-coil region" evidence="2">
    <location>
        <begin position="29"/>
        <end position="105"/>
    </location>
</feature>
<feature type="coiled-coil region" evidence="2">
    <location>
        <begin position="166"/>
        <end position="200"/>
    </location>
</feature>
<dbReference type="SUPFAM" id="SSF51261">
    <property type="entry name" value="Duplicated hybrid motif"/>
    <property type="match status" value="1"/>
</dbReference>
<reference evidence="5 6" key="1">
    <citation type="journal article" date="2016" name="Nat. Commun.">
        <title>Thousands of microbial genomes shed light on interconnected biogeochemical processes in an aquifer system.</title>
        <authorList>
            <person name="Anantharaman K."/>
            <person name="Brown C.T."/>
            <person name="Hug L.A."/>
            <person name="Sharon I."/>
            <person name="Castelle C.J."/>
            <person name="Probst A.J."/>
            <person name="Thomas B.C."/>
            <person name="Singh A."/>
            <person name="Wilkins M.J."/>
            <person name="Karaoz U."/>
            <person name="Brodie E.L."/>
            <person name="Williams K.H."/>
            <person name="Hubbard S.S."/>
            <person name="Banfield J.F."/>
        </authorList>
    </citation>
    <scope>NUCLEOTIDE SEQUENCE [LARGE SCALE GENOMIC DNA]</scope>
</reference>
<dbReference type="InterPro" id="IPR011055">
    <property type="entry name" value="Dup_hybrid_motif"/>
</dbReference>
<dbReference type="CDD" id="cd12797">
    <property type="entry name" value="M23_peptidase"/>
    <property type="match status" value="1"/>
</dbReference>
<dbReference type="Pfam" id="PF01551">
    <property type="entry name" value="Peptidase_M23"/>
    <property type="match status" value="1"/>
</dbReference>